<evidence type="ECO:0000313" key="1">
    <source>
        <dbReference type="EMBL" id="KAF7813025.1"/>
    </source>
</evidence>
<proteinExistence type="predicted"/>
<reference evidence="1" key="1">
    <citation type="submission" date="2020-09" db="EMBL/GenBank/DDBJ databases">
        <title>Genome-Enabled Discovery of Anthraquinone Biosynthesis in Senna tora.</title>
        <authorList>
            <person name="Kang S.-H."/>
            <person name="Pandey R.P."/>
            <person name="Lee C.-M."/>
            <person name="Sim J.-S."/>
            <person name="Jeong J.-T."/>
            <person name="Choi B.-S."/>
            <person name="Jung M."/>
            <person name="Ginzburg D."/>
            <person name="Zhao K."/>
            <person name="Won S.Y."/>
            <person name="Oh T.-J."/>
            <person name="Yu Y."/>
            <person name="Kim N.-H."/>
            <person name="Lee O.R."/>
            <person name="Lee T.-H."/>
            <person name="Bashyal P."/>
            <person name="Kim T.-S."/>
            <person name="Lee W.-H."/>
            <person name="Kawkins C."/>
            <person name="Kim C.-K."/>
            <person name="Kim J.S."/>
            <person name="Ahn B.O."/>
            <person name="Rhee S.Y."/>
            <person name="Sohng J.K."/>
        </authorList>
    </citation>
    <scope>NUCLEOTIDE SEQUENCE</scope>
    <source>
        <tissue evidence="1">Leaf</tissue>
    </source>
</reference>
<evidence type="ECO:0000313" key="2">
    <source>
        <dbReference type="Proteomes" id="UP000634136"/>
    </source>
</evidence>
<name>A0A834SZM6_9FABA</name>
<keyword evidence="2" id="KW-1185">Reference proteome</keyword>
<dbReference type="Proteomes" id="UP000634136">
    <property type="component" value="Unassembled WGS sequence"/>
</dbReference>
<comment type="caution">
    <text evidence="1">The sequence shown here is derived from an EMBL/GenBank/DDBJ whole genome shotgun (WGS) entry which is preliminary data.</text>
</comment>
<protein>
    <submittedName>
        <fullName evidence="1">Uncharacterized protein</fullName>
    </submittedName>
</protein>
<dbReference type="AlphaFoldDB" id="A0A834SZM6"/>
<sequence>MAQLFVVSCIRQTPKQFSIAISKTVKGGFNPKDSMTYAYIKKVNSIG</sequence>
<gene>
    <name evidence="1" type="ORF">G2W53_034001</name>
</gene>
<organism evidence="1 2">
    <name type="scientific">Senna tora</name>
    <dbReference type="NCBI Taxonomy" id="362788"/>
    <lineage>
        <taxon>Eukaryota</taxon>
        <taxon>Viridiplantae</taxon>
        <taxon>Streptophyta</taxon>
        <taxon>Embryophyta</taxon>
        <taxon>Tracheophyta</taxon>
        <taxon>Spermatophyta</taxon>
        <taxon>Magnoliopsida</taxon>
        <taxon>eudicotyledons</taxon>
        <taxon>Gunneridae</taxon>
        <taxon>Pentapetalae</taxon>
        <taxon>rosids</taxon>
        <taxon>fabids</taxon>
        <taxon>Fabales</taxon>
        <taxon>Fabaceae</taxon>
        <taxon>Caesalpinioideae</taxon>
        <taxon>Cassia clade</taxon>
        <taxon>Senna</taxon>
    </lineage>
</organism>
<dbReference type="EMBL" id="JAAIUW010000010">
    <property type="protein sequence ID" value="KAF7813025.1"/>
    <property type="molecule type" value="Genomic_DNA"/>
</dbReference>
<accession>A0A834SZM6</accession>